<dbReference type="PROSITE" id="PS00018">
    <property type="entry name" value="EF_HAND_1"/>
    <property type="match status" value="2"/>
</dbReference>
<keyword evidence="6" id="KW-0479">Metal-binding</keyword>
<keyword evidence="9" id="KW-0067">ATP-binding</keyword>
<keyword evidence="11" id="KW-0456">Lyase</keyword>
<dbReference type="AlphaFoldDB" id="A0A8J4W7V9"/>
<dbReference type="NCBIfam" id="NF006820">
    <property type="entry name" value="PRK09344.1-2"/>
    <property type="match status" value="1"/>
</dbReference>
<dbReference type="EMBL" id="AOFI03001328">
    <property type="protein sequence ID" value="KAF4314826.1"/>
    <property type="molecule type" value="Genomic_DNA"/>
</dbReference>
<dbReference type="SUPFAM" id="SSF68923">
    <property type="entry name" value="PEP carboxykinase N-terminal domain"/>
    <property type="match status" value="1"/>
</dbReference>
<dbReference type="InterPro" id="IPR002048">
    <property type="entry name" value="EF_hand_dom"/>
</dbReference>
<dbReference type="PANTHER" id="PTHR30031">
    <property type="entry name" value="PHOSPHOENOLPYRUVATE CARBOXYKINASE ATP"/>
    <property type="match status" value="1"/>
</dbReference>
<dbReference type="NCBIfam" id="TIGR00224">
    <property type="entry name" value="pckA"/>
    <property type="match status" value="1"/>
</dbReference>
<organism evidence="15 16">
    <name type="scientific">Phytophthora kernoviae 00238/432</name>
    <dbReference type="NCBI Taxonomy" id="1284355"/>
    <lineage>
        <taxon>Eukaryota</taxon>
        <taxon>Sar</taxon>
        <taxon>Stramenopiles</taxon>
        <taxon>Oomycota</taxon>
        <taxon>Peronosporomycetes</taxon>
        <taxon>Peronosporales</taxon>
        <taxon>Peronosporaceae</taxon>
        <taxon>Phytophthora</taxon>
    </lineage>
</organism>
<evidence type="ECO:0000256" key="6">
    <source>
        <dbReference type="ARBA" id="ARBA00022723"/>
    </source>
</evidence>
<dbReference type="Pfam" id="PF01293">
    <property type="entry name" value="PEPCK_ATP"/>
    <property type="match status" value="1"/>
</dbReference>
<evidence type="ECO:0000256" key="5">
    <source>
        <dbReference type="ARBA" id="ARBA00022490"/>
    </source>
</evidence>
<evidence type="ECO:0000256" key="7">
    <source>
        <dbReference type="ARBA" id="ARBA00022741"/>
    </source>
</evidence>
<comment type="catalytic activity">
    <reaction evidence="12">
        <text>oxaloacetate + ATP = phosphoenolpyruvate + ADP + CO2</text>
        <dbReference type="Rhea" id="RHEA:18617"/>
        <dbReference type="ChEBI" id="CHEBI:16452"/>
        <dbReference type="ChEBI" id="CHEBI:16526"/>
        <dbReference type="ChEBI" id="CHEBI:30616"/>
        <dbReference type="ChEBI" id="CHEBI:58702"/>
        <dbReference type="ChEBI" id="CHEBI:456216"/>
        <dbReference type="EC" id="4.1.1.49"/>
    </reaction>
</comment>
<dbReference type="Gene3D" id="3.40.449.10">
    <property type="entry name" value="Phosphoenolpyruvate Carboxykinase, domain 1"/>
    <property type="match status" value="1"/>
</dbReference>
<evidence type="ECO:0000259" key="14">
    <source>
        <dbReference type="PROSITE" id="PS50222"/>
    </source>
</evidence>
<dbReference type="GO" id="GO:0005524">
    <property type="term" value="F:ATP binding"/>
    <property type="evidence" value="ECO:0007669"/>
    <property type="project" value="UniProtKB-KW"/>
</dbReference>
<protein>
    <recommendedName>
        <fullName evidence="3">phosphoenolpyruvate carboxykinase (ATP)</fullName>
        <ecNumber evidence="3">4.1.1.49</ecNumber>
    </recommendedName>
</protein>
<dbReference type="InterPro" id="IPR018247">
    <property type="entry name" value="EF_Hand_1_Ca_BS"/>
</dbReference>
<dbReference type="FunFam" id="3.40.449.10:FF:000001">
    <property type="entry name" value="Phosphoenolpyruvate carboxykinase (ATP)"/>
    <property type="match status" value="1"/>
</dbReference>
<dbReference type="PROSITE" id="PS00532">
    <property type="entry name" value="PEPCK_ATP"/>
    <property type="match status" value="1"/>
</dbReference>
<dbReference type="UniPathway" id="UPA00138"/>
<evidence type="ECO:0000313" key="15">
    <source>
        <dbReference type="EMBL" id="KAF4314826.1"/>
    </source>
</evidence>
<keyword evidence="8" id="KW-0210">Decarboxylase</keyword>
<name>A0A8J4W7V9_9STRA</name>
<dbReference type="GO" id="GO:0005509">
    <property type="term" value="F:calcium ion binding"/>
    <property type="evidence" value="ECO:0007669"/>
    <property type="project" value="InterPro"/>
</dbReference>
<dbReference type="HAMAP" id="MF_00453">
    <property type="entry name" value="PEPCK_ATP"/>
    <property type="match status" value="1"/>
</dbReference>
<evidence type="ECO:0000256" key="2">
    <source>
        <dbReference type="ARBA" id="ARBA00006052"/>
    </source>
</evidence>
<comment type="pathway">
    <text evidence="1">Carbohydrate biosynthesis; gluconeogenesis.</text>
</comment>
<reference evidence="15" key="2">
    <citation type="submission" date="2020-02" db="EMBL/GenBank/DDBJ databases">
        <authorList>
            <person name="Studholme D.J."/>
        </authorList>
    </citation>
    <scope>NUCLEOTIDE SEQUENCE</scope>
    <source>
        <strain evidence="15">00238/432</strain>
    </source>
</reference>
<dbReference type="InterPro" id="IPR015994">
    <property type="entry name" value="PEPCK_ATP_CS"/>
</dbReference>
<dbReference type="SUPFAM" id="SSF53795">
    <property type="entry name" value="PEP carboxykinase-like"/>
    <property type="match status" value="1"/>
</dbReference>
<dbReference type="EC" id="4.1.1.49" evidence="3"/>
<dbReference type="InterPro" id="IPR001272">
    <property type="entry name" value="PEP_carboxykinase_ATP"/>
</dbReference>
<dbReference type="GO" id="GO:0006094">
    <property type="term" value="P:gluconeogenesis"/>
    <property type="evidence" value="ECO:0007669"/>
    <property type="project" value="UniProtKB-UniPathway"/>
</dbReference>
<feature type="compositionally biased region" description="Basic and acidic residues" evidence="13">
    <location>
        <begin position="316"/>
        <end position="333"/>
    </location>
</feature>
<dbReference type="CDD" id="cd00484">
    <property type="entry name" value="PEPCK_ATP"/>
    <property type="match status" value="1"/>
</dbReference>
<reference evidence="15" key="1">
    <citation type="journal article" date="2015" name="Genom Data">
        <title>Draft genome sequences of Phytophthora kernoviae and Phytophthora ramorum lineage EU2 from Scotland.</title>
        <authorList>
            <person name="Sambles C."/>
            <person name="Schlenzig A."/>
            <person name="O'Neill P."/>
            <person name="Grant M."/>
            <person name="Studholme D.J."/>
        </authorList>
    </citation>
    <scope>NUCLEOTIDE SEQUENCE</scope>
    <source>
        <strain evidence="15">00238/432</strain>
    </source>
</reference>
<evidence type="ECO:0000256" key="4">
    <source>
        <dbReference type="ARBA" id="ARBA00022432"/>
    </source>
</evidence>
<comment type="similarity">
    <text evidence="2">Belongs to the phosphoenolpyruvate carboxykinase (ATP) family.</text>
</comment>
<dbReference type="Proteomes" id="UP000702964">
    <property type="component" value="Unassembled WGS sequence"/>
</dbReference>
<evidence type="ECO:0000256" key="12">
    <source>
        <dbReference type="ARBA" id="ARBA00047371"/>
    </source>
</evidence>
<gene>
    <name evidence="15" type="ORF">G195_011394</name>
</gene>
<dbReference type="PROSITE" id="PS50222">
    <property type="entry name" value="EF_HAND_2"/>
    <property type="match status" value="1"/>
</dbReference>
<evidence type="ECO:0000256" key="10">
    <source>
        <dbReference type="ARBA" id="ARBA00023211"/>
    </source>
</evidence>
<feature type="region of interest" description="Disordered" evidence="13">
    <location>
        <begin position="1"/>
        <end position="24"/>
    </location>
</feature>
<evidence type="ECO:0000256" key="9">
    <source>
        <dbReference type="ARBA" id="ARBA00022840"/>
    </source>
</evidence>
<accession>A0A8J4W7V9</accession>
<keyword evidence="5" id="KW-0963">Cytoplasm</keyword>
<feature type="region of interest" description="Disordered" evidence="13">
    <location>
        <begin position="297"/>
        <end position="333"/>
    </location>
</feature>
<dbReference type="Gene3D" id="3.90.228.20">
    <property type="match status" value="1"/>
</dbReference>
<dbReference type="PANTHER" id="PTHR30031:SF0">
    <property type="entry name" value="PHOSPHOENOLPYRUVATE CARBOXYKINASE (ATP)"/>
    <property type="match status" value="1"/>
</dbReference>
<keyword evidence="10" id="KW-0464">Manganese</keyword>
<dbReference type="InterPro" id="IPR013035">
    <property type="entry name" value="PEP_carboxykinase_C"/>
</dbReference>
<dbReference type="GO" id="GO:0004612">
    <property type="term" value="F:phosphoenolpyruvate carboxykinase (ATP) activity"/>
    <property type="evidence" value="ECO:0007669"/>
    <property type="project" value="UniProtKB-EC"/>
</dbReference>
<evidence type="ECO:0000256" key="1">
    <source>
        <dbReference type="ARBA" id="ARBA00004742"/>
    </source>
</evidence>
<sequence>MSGYDGRTKGKRIRKPQAGNSNTKARWKYLSADVTDVLDKPVVKLRSKAAESKIPASKAGAGNHGAGLTVGYDIDGDGFVDVREMRLAKFLDAMMLDRRKDSSDNEGPAREVTDADLLGMRQSAGRLLLAKEFVERNHERLWRYGSVFPGMNEDEAVEFIAKHKNFKKLMPFLESTERERTLRSSHQTRTCIQGDVLAGGMSPPKSSEPQHQTWIETTRKLRSPSFLKHSLPELQPKKKTMSASFDFNPVGSTEIGLGRATNNPEVLSNEYGAIDIDGDGIVDADEMKLHLRLQEDMRKTPTNSSNDNNNASNDISRSKDEAKSRHHQQLEGRKMMVADFVQRNEGQMWLYDPSFRHKSTEQIVDEIAGGAGFATEFNRLRAKERLVKLTSSYGVSGCIAQLPAPELPMHPSNALEFRRVKDRTELLMARRELLKPLQQRRGLDVGDDGGPLHYRPRGIREEHSAMGRSMSEGSIGLPRIFDSPVRLEPTGSFSMTKHKSTNLLLLLSMAQHETTTAALGLDEHGIQNDCKVFRNLTYEQLADHEKKFNEGSFVANGTFAVDTGKFTGRSPKDKFIVKQEPSQENVWWGSINQPTTPEVFDALYTKATKHFSTVDRMYVFDGYCGVNEKSRLKVRIVTELAWQHHFVTNMFIRPEFSSVAENFSTDFTVINACNVVDEDWEAHGLHSEVFVIFNIEKHIAIIGGTFYGGEMKKGIFSMMNYYLPLNGVMAMHASANIGKAGDTAIFFGLSGTGKTTLSADPKRELIGDDEHGWDNEGVFNFEGGCYAKTIDLSKENEPDIFNAIRPNAMLENVWIDANNEPDYFNSSKTENGRVSYPIYHIPHHQPNSRGNHPNAVIFLTCDAYGVLPPVSKLSAGQAQYHFLSGYTAKVAGTERGITEPQATFSTCFGAAFMTLHPTKYADLLKKKLQEHNTHVYLINTGWTGGVYGVGKRMKLPFTRKCVDAVLDGSINEATFVKDPLFGFEIPTAVEGVPSEILNPKDSWTDKAAFDATALKLAKSFKENFTQFILPGNDLSVYGPSV</sequence>
<keyword evidence="7" id="KW-0547">Nucleotide-binding</keyword>
<feature type="compositionally biased region" description="Low complexity" evidence="13">
    <location>
        <begin position="303"/>
        <end position="315"/>
    </location>
</feature>
<feature type="domain" description="EF-hand" evidence="14">
    <location>
        <begin position="262"/>
        <end position="297"/>
    </location>
</feature>
<dbReference type="InterPro" id="IPR008210">
    <property type="entry name" value="PEP_carboxykinase_N"/>
</dbReference>
<evidence type="ECO:0000313" key="16">
    <source>
        <dbReference type="Proteomes" id="UP000702964"/>
    </source>
</evidence>
<evidence type="ECO:0000256" key="11">
    <source>
        <dbReference type="ARBA" id="ARBA00023239"/>
    </source>
</evidence>
<dbReference type="GO" id="GO:0005829">
    <property type="term" value="C:cytosol"/>
    <property type="evidence" value="ECO:0007669"/>
    <property type="project" value="TreeGrafter"/>
</dbReference>
<evidence type="ECO:0000256" key="3">
    <source>
        <dbReference type="ARBA" id="ARBA00012363"/>
    </source>
</evidence>
<dbReference type="Gene3D" id="2.170.8.10">
    <property type="entry name" value="Phosphoenolpyruvate Carboxykinase, domain 2"/>
    <property type="match status" value="1"/>
</dbReference>
<dbReference type="NCBIfam" id="NF006819">
    <property type="entry name" value="PRK09344.1-1"/>
    <property type="match status" value="1"/>
</dbReference>
<comment type="caution">
    <text evidence="15">The sequence shown here is derived from an EMBL/GenBank/DDBJ whole genome shotgun (WGS) entry which is preliminary data.</text>
</comment>
<dbReference type="NCBIfam" id="NF006821">
    <property type="entry name" value="PRK09344.1-3"/>
    <property type="match status" value="1"/>
</dbReference>
<evidence type="ECO:0000256" key="13">
    <source>
        <dbReference type="SAM" id="MobiDB-lite"/>
    </source>
</evidence>
<proteinExistence type="inferred from homology"/>
<evidence type="ECO:0000256" key="8">
    <source>
        <dbReference type="ARBA" id="ARBA00022793"/>
    </source>
</evidence>
<keyword evidence="4" id="KW-0312">Gluconeogenesis</keyword>